<reference evidence="7" key="1">
    <citation type="submission" date="2025-08" db="UniProtKB">
        <authorList>
            <consortium name="Ensembl"/>
        </authorList>
    </citation>
    <scope>IDENTIFICATION</scope>
</reference>
<feature type="signal peptide" evidence="5">
    <location>
        <begin position="1"/>
        <end position="19"/>
    </location>
</feature>
<dbReference type="GO" id="GO:0005576">
    <property type="term" value="C:extracellular region"/>
    <property type="evidence" value="ECO:0007669"/>
    <property type="project" value="UniProtKB-SubCell"/>
</dbReference>
<dbReference type="Pfam" id="PF00386">
    <property type="entry name" value="C1q"/>
    <property type="match status" value="2"/>
</dbReference>
<dbReference type="AlphaFoldDB" id="A0A3Q2XYG2"/>
<feature type="domain" description="C1q" evidence="6">
    <location>
        <begin position="246"/>
        <end position="383"/>
    </location>
</feature>
<dbReference type="InterPro" id="IPR001073">
    <property type="entry name" value="C1q_dom"/>
</dbReference>
<organism evidence="7 8">
    <name type="scientific">Hippocampus comes</name>
    <name type="common">Tiger tail seahorse</name>
    <dbReference type="NCBI Taxonomy" id="109280"/>
    <lineage>
        <taxon>Eukaryota</taxon>
        <taxon>Metazoa</taxon>
        <taxon>Chordata</taxon>
        <taxon>Craniata</taxon>
        <taxon>Vertebrata</taxon>
        <taxon>Euteleostomi</taxon>
        <taxon>Actinopterygii</taxon>
        <taxon>Neopterygii</taxon>
        <taxon>Teleostei</taxon>
        <taxon>Neoteleostei</taxon>
        <taxon>Acanthomorphata</taxon>
        <taxon>Syngnathiaria</taxon>
        <taxon>Syngnathiformes</taxon>
        <taxon>Syngnathoidei</taxon>
        <taxon>Syngnathidae</taxon>
        <taxon>Hippocampus</taxon>
    </lineage>
</organism>
<feature type="domain" description="C1q" evidence="6">
    <location>
        <begin position="63"/>
        <end position="203"/>
    </location>
</feature>
<dbReference type="PROSITE" id="PS50871">
    <property type="entry name" value="C1Q"/>
    <property type="match status" value="2"/>
</dbReference>
<evidence type="ECO:0000256" key="1">
    <source>
        <dbReference type="ARBA" id="ARBA00004613"/>
    </source>
</evidence>
<accession>A0A3Q2XYG2</accession>
<reference evidence="7" key="2">
    <citation type="submission" date="2025-09" db="UniProtKB">
        <authorList>
            <consortium name="Ensembl"/>
        </authorList>
    </citation>
    <scope>IDENTIFICATION</scope>
</reference>
<dbReference type="PANTHER" id="PTHR22923">
    <property type="entry name" value="CEREBELLIN-RELATED"/>
    <property type="match status" value="1"/>
</dbReference>
<evidence type="ECO:0000256" key="4">
    <source>
        <dbReference type="SAM" id="Coils"/>
    </source>
</evidence>
<dbReference type="Proteomes" id="UP000264820">
    <property type="component" value="Unplaced"/>
</dbReference>
<dbReference type="InterPro" id="IPR050822">
    <property type="entry name" value="Cerebellin_Synaptic_Org"/>
</dbReference>
<dbReference type="InterPro" id="IPR008983">
    <property type="entry name" value="Tumour_necrosis_fac-like_dom"/>
</dbReference>
<feature type="coiled-coil region" evidence="4">
    <location>
        <begin position="214"/>
        <end position="248"/>
    </location>
</feature>
<feature type="chain" id="PRO_5018767257" evidence="5">
    <location>
        <begin position="20"/>
        <end position="383"/>
    </location>
</feature>
<comment type="subcellular location">
    <subcellularLocation>
        <location evidence="1">Secreted</location>
    </subcellularLocation>
</comment>
<keyword evidence="8" id="KW-1185">Reference proteome</keyword>
<evidence type="ECO:0000256" key="5">
    <source>
        <dbReference type="SAM" id="SignalP"/>
    </source>
</evidence>
<name>A0A3Q2XYG2_HIPCM</name>
<evidence type="ECO:0000313" key="7">
    <source>
        <dbReference type="Ensembl" id="ENSHCOP00000010035.1"/>
    </source>
</evidence>
<dbReference type="Ensembl" id="ENSHCOT00000016326.1">
    <property type="protein sequence ID" value="ENSHCOP00000010035.1"/>
    <property type="gene ID" value="ENSHCOG00000012576.1"/>
</dbReference>
<evidence type="ECO:0000256" key="3">
    <source>
        <dbReference type="ARBA" id="ARBA00022729"/>
    </source>
</evidence>
<keyword evidence="4" id="KW-0175">Coiled coil</keyword>
<dbReference type="Gene3D" id="2.60.120.40">
    <property type="match status" value="2"/>
</dbReference>
<evidence type="ECO:0000256" key="2">
    <source>
        <dbReference type="ARBA" id="ARBA00022525"/>
    </source>
</evidence>
<dbReference type="OMA" id="IQLIVHE"/>
<dbReference type="PRINTS" id="PR00007">
    <property type="entry name" value="COMPLEMNTC1Q"/>
</dbReference>
<feature type="coiled-coil region" evidence="4">
    <location>
        <begin position="31"/>
        <end position="65"/>
    </location>
</feature>
<dbReference type="PANTHER" id="PTHR22923:SF102">
    <property type="entry name" value="CEREBELLIN 13-RELATED"/>
    <property type="match status" value="1"/>
</dbReference>
<dbReference type="SMART" id="SM00110">
    <property type="entry name" value="C1Q"/>
    <property type="match status" value="2"/>
</dbReference>
<keyword evidence="3 5" id="KW-0732">Signal</keyword>
<dbReference type="KEGG" id="hcq:109512179"/>
<sequence>MFVRVAVVLLFTVVVVVRCGPAQSLVRQAELDRIRAAMEDLKSERQAMMHRLERAEKELSTVRETPKIAFAASLGGNGAQKTTSGNRDLIYRDVLTNVGGAYNAETGEFTAPIRGVYYVRFTTNAPTDFTMSAVMYKNNAEIQLITHEQPSGQGSDTASNGAALLLEKGDKLKMVLWHNTQIWDNSNHHSTFSGFLVFPLTDGAPMEFDIESQIQSLQASMTQLQVENTELKERMETTETELRNMRNVPKVAFAASLGGNGLQKTTSGMKKLLFKDVLTNVGEAYNPETGYFTAPVRGVYYIRFTANAPTDFTMSAVLYKNDASVQLITHEQPSGEGSDTASNGATLLLEKGDKLSLHLWHNTQIWDNSNHHSTFSGFLLFTQ</sequence>
<dbReference type="OrthoDB" id="10070467at2759"/>
<dbReference type="GeneID" id="109512179"/>
<dbReference type="RefSeq" id="XP_019719274.1">
    <property type="nucleotide sequence ID" value="XM_019863715.1"/>
</dbReference>
<dbReference type="GeneTree" id="ENSGT00950000183116"/>
<keyword evidence="2" id="KW-0964">Secreted</keyword>
<proteinExistence type="predicted"/>
<protein>
    <submittedName>
        <fullName evidence="7">Uncharacterized LOC109512179</fullName>
    </submittedName>
</protein>
<dbReference type="SUPFAM" id="SSF49842">
    <property type="entry name" value="TNF-like"/>
    <property type="match status" value="2"/>
</dbReference>
<evidence type="ECO:0000313" key="8">
    <source>
        <dbReference type="Proteomes" id="UP000264820"/>
    </source>
</evidence>
<evidence type="ECO:0000259" key="6">
    <source>
        <dbReference type="PROSITE" id="PS50871"/>
    </source>
</evidence>